<proteinExistence type="predicted"/>
<keyword evidence="3" id="KW-1185">Reference proteome</keyword>
<dbReference type="RefSeq" id="WP_220194431.1">
    <property type="nucleotide sequence ID" value="NZ_BNJF01000001.1"/>
</dbReference>
<comment type="caution">
    <text evidence="2">The sequence shown here is derived from an EMBL/GenBank/DDBJ whole genome shotgun (WGS) entry which is preliminary data.</text>
</comment>
<keyword evidence="1" id="KW-0812">Transmembrane</keyword>
<dbReference type="Proteomes" id="UP000612362">
    <property type="component" value="Unassembled WGS sequence"/>
</dbReference>
<sequence length="130" mass="14423">MSGYVLSTGPLKRLWDSSRFHTVLNVFMACMVGAGLWLPVLGLWQGFFYAPALRATNHALAEQVYSDAIGLTLFPLIADFFVFLTVGVLMTAHCRTRAERIAYRLMVGFAICVPALVFVLLILFAFRAGM</sequence>
<protein>
    <submittedName>
        <fullName evidence="2">Uncharacterized protein</fullName>
    </submittedName>
</protein>
<feature type="transmembrane region" description="Helical" evidence="1">
    <location>
        <begin position="68"/>
        <end position="89"/>
    </location>
</feature>
<organism evidence="2 3">
    <name type="scientific">Ktedonospora formicarum</name>
    <dbReference type="NCBI Taxonomy" id="2778364"/>
    <lineage>
        <taxon>Bacteria</taxon>
        <taxon>Bacillati</taxon>
        <taxon>Chloroflexota</taxon>
        <taxon>Ktedonobacteria</taxon>
        <taxon>Ktedonobacterales</taxon>
        <taxon>Ktedonobacteraceae</taxon>
        <taxon>Ktedonospora</taxon>
    </lineage>
</organism>
<keyword evidence="1" id="KW-1133">Transmembrane helix</keyword>
<feature type="transmembrane region" description="Helical" evidence="1">
    <location>
        <begin position="22"/>
        <end position="48"/>
    </location>
</feature>
<gene>
    <name evidence="2" type="ORF">KSX_32430</name>
</gene>
<dbReference type="EMBL" id="BNJF01000001">
    <property type="protein sequence ID" value="GHO45080.1"/>
    <property type="molecule type" value="Genomic_DNA"/>
</dbReference>
<name>A0A8J3MU58_9CHLR</name>
<reference evidence="2" key="1">
    <citation type="submission" date="2020-10" db="EMBL/GenBank/DDBJ databases">
        <title>Taxonomic study of unclassified bacteria belonging to the class Ktedonobacteria.</title>
        <authorList>
            <person name="Yabe S."/>
            <person name="Wang C.M."/>
            <person name="Zheng Y."/>
            <person name="Sakai Y."/>
            <person name="Cavaletti L."/>
            <person name="Monciardini P."/>
            <person name="Donadio S."/>
        </authorList>
    </citation>
    <scope>NUCLEOTIDE SEQUENCE</scope>
    <source>
        <strain evidence="2">SOSP1-1</strain>
    </source>
</reference>
<accession>A0A8J3MU58</accession>
<feature type="transmembrane region" description="Helical" evidence="1">
    <location>
        <begin position="101"/>
        <end position="126"/>
    </location>
</feature>
<dbReference type="AlphaFoldDB" id="A0A8J3MU58"/>
<keyword evidence="1" id="KW-0472">Membrane</keyword>
<evidence type="ECO:0000313" key="2">
    <source>
        <dbReference type="EMBL" id="GHO45080.1"/>
    </source>
</evidence>
<evidence type="ECO:0000256" key="1">
    <source>
        <dbReference type="SAM" id="Phobius"/>
    </source>
</evidence>
<evidence type="ECO:0000313" key="3">
    <source>
        <dbReference type="Proteomes" id="UP000612362"/>
    </source>
</evidence>